<dbReference type="PANTHER" id="PTHR36443:SF1">
    <property type="entry name" value="BSR5223 PROTEIN"/>
    <property type="match status" value="1"/>
</dbReference>
<reference evidence="2" key="1">
    <citation type="submission" date="2021-04" db="EMBL/GenBank/DDBJ databases">
        <authorList>
            <person name="Rodrigo-Torres L."/>
            <person name="Arahal R. D."/>
            <person name="Lucena T."/>
        </authorList>
    </citation>
    <scope>NUCLEOTIDE SEQUENCE</scope>
    <source>
        <strain evidence="2">CECT 9275</strain>
    </source>
</reference>
<accession>A0A916JAI2</accession>
<evidence type="ECO:0000313" key="2">
    <source>
        <dbReference type="EMBL" id="CAG4995160.1"/>
    </source>
</evidence>
<keyword evidence="1" id="KW-0472">Membrane</keyword>
<sequence>MSASAGKYLIIAGLLILFIGCAVYFLGNKLSWLGRLPGDIRIEKENFKFYFPITTMILFSALLNLVILLVRKFLH</sequence>
<gene>
    <name evidence="2" type="ORF">DYBT9275_01565</name>
</gene>
<protein>
    <recommendedName>
        <fullName evidence="4">DUF2905 domain-containing protein</fullName>
    </recommendedName>
</protein>
<evidence type="ECO:0000313" key="3">
    <source>
        <dbReference type="Proteomes" id="UP000680038"/>
    </source>
</evidence>
<keyword evidence="1" id="KW-1133">Transmembrane helix</keyword>
<dbReference type="PROSITE" id="PS51257">
    <property type="entry name" value="PROKAR_LIPOPROTEIN"/>
    <property type="match status" value="1"/>
</dbReference>
<evidence type="ECO:0008006" key="4">
    <source>
        <dbReference type="Google" id="ProtNLM"/>
    </source>
</evidence>
<feature type="transmembrane region" description="Helical" evidence="1">
    <location>
        <begin position="7"/>
        <end position="27"/>
    </location>
</feature>
<dbReference type="RefSeq" id="WP_215238200.1">
    <property type="nucleotide sequence ID" value="NZ_CAJRAF010000001.1"/>
</dbReference>
<dbReference type="EMBL" id="CAJRAF010000001">
    <property type="protein sequence ID" value="CAG4995160.1"/>
    <property type="molecule type" value="Genomic_DNA"/>
</dbReference>
<organism evidence="2 3">
    <name type="scientific">Dyadobacter helix</name>
    <dbReference type="NCBI Taxonomy" id="2822344"/>
    <lineage>
        <taxon>Bacteria</taxon>
        <taxon>Pseudomonadati</taxon>
        <taxon>Bacteroidota</taxon>
        <taxon>Cytophagia</taxon>
        <taxon>Cytophagales</taxon>
        <taxon>Spirosomataceae</taxon>
        <taxon>Dyadobacter</taxon>
    </lineage>
</organism>
<keyword evidence="3" id="KW-1185">Reference proteome</keyword>
<comment type="caution">
    <text evidence="2">The sequence shown here is derived from an EMBL/GenBank/DDBJ whole genome shotgun (WGS) entry which is preliminary data.</text>
</comment>
<dbReference type="AlphaFoldDB" id="A0A916JAI2"/>
<feature type="transmembrane region" description="Helical" evidence="1">
    <location>
        <begin position="47"/>
        <end position="70"/>
    </location>
</feature>
<dbReference type="Pfam" id="PF11146">
    <property type="entry name" value="DUF2905"/>
    <property type="match status" value="1"/>
</dbReference>
<dbReference type="PANTHER" id="PTHR36443">
    <property type="entry name" value="BSR5223 PROTEIN"/>
    <property type="match status" value="1"/>
</dbReference>
<dbReference type="Proteomes" id="UP000680038">
    <property type="component" value="Unassembled WGS sequence"/>
</dbReference>
<evidence type="ECO:0000256" key="1">
    <source>
        <dbReference type="SAM" id="Phobius"/>
    </source>
</evidence>
<dbReference type="InterPro" id="IPR021320">
    <property type="entry name" value="DUF2905"/>
</dbReference>
<keyword evidence="1" id="KW-0812">Transmembrane</keyword>
<name>A0A916JAI2_9BACT</name>
<proteinExistence type="predicted"/>